<dbReference type="CDD" id="cd00067">
    <property type="entry name" value="GAL4"/>
    <property type="match status" value="1"/>
</dbReference>
<keyword evidence="6" id="KW-0539">Nucleus</keyword>
<dbReference type="PANTHER" id="PTHR47338:SF20">
    <property type="entry name" value="ZN(II)2CYS6 TRANSCRIPTION FACTOR (EUROFUNG)"/>
    <property type="match status" value="1"/>
</dbReference>
<dbReference type="CDD" id="cd12148">
    <property type="entry name" value="fungal_TF_MHR"/>
    <property type="match status" value="1"/>
</dbReference>
<dbReference type="InterPro" id="IPR001138">
    <property type="entry name" value="Zn2Cys6_DnaBD"/>
</dbReference>
<keyword evidence="4" id="KW-0238">DNA-binding</keyword>
<evidence type="ECO:0000256" key="3">
    <source>
        <dbReference type="ARBA" id="ARBA00023015"/>
    </source>
</evidence>
<keyword evidence="5" id="KW-0804">Transcription</keyword>
<sequence>MPRTNYADLVCLQCKRRKRKCDKLLPSCSLCKRLGRTCHYEPLEKIVVSSTQPALGPTGLLPDPSRNITFQDVFEIIRAQFITVIGNDARALHEASIYFSSVHLWFPILDPSLYYKQLSSPWDLQRPEFLLLSLSMFLVNARPDGIELSSQVLALYTSIKGFIGLFDSIGPISLELIQVRLLITLFESGHGKPQSAYMTMGSTLRAAVALGLDNDRPNPSHTSPEQQRKAEEEKRVWWGVIIMDRYVALDMCKRGSEFRVMASPQIDTSSDKEGFTAMSCPFSMLLHASRILEQVQAHMHDPTPQDEFNTTEAMQIVSTLRSFKALLKEMGPSEDEIYNPSVALCESASLILWCHLEVHDKEQCAKSSKSTFGAAVGDILDRSRFLERNPSNLDFERLPIFALSSIYIAASALTSEPKALQNVNALEAIATLKNMLTHFSQRWLAGRRYLERLNEDPAFV</sequence>
<name>A0ABR4LAH2_9EURO</name>
<comment type="caution">
    <text evidence="8">The sequence shown here is derived from an EMBL/GenBank/DDBJ whole genome shotgun (WGS) entry which is preliminary data.</text>
</comment>
<evidence type="ECO:0000256" key="5">
    <source>
        <dbReference type="ARBA" id="ARBA00023163"/>
    </source>
</evidence>
<dbReference type="SMART" id="SM00066">
    <property type="entry name" value="GAL4"/>
    <property type="match status" value="1"/>
</dbReference>
<dbReference type="Pfam" id="PF00172">
    <property type="entry name" value="Zn_clus"/>
    <property type="match status" value="1"/>
</dbReference>
<dbReference type="EMBL" id="JBFXLR010000001">
    <property type="protein sequence ID" value="KAL2861465.1"/>
    <property type="molecule type" value="Genomic_DNA"/>
</dbReference>
<dbReference type="Proteomes" id="UP001610444">
    <property type="component" value="Unassembled WGS sequence"/>
</dbReference>
<reference evidence="8 9" key="1">
    <citation type="submission" date="2024-07" db="EMBL/GenBank/DDBJ databases">
        <title>Section-level genome sequencing and comparative genomics of Aspergillus sections Usti and Cavernicolus.</title>
        <authorList>
            <consortium name="Lawrence Berkeley National Laboratory"/>
            <person name="Nybo J.L."/>
            <person name="Vesth T.C."/>
            <person name="Theobald S."/>
            <person name="Frisvad J.C."/>
            <person name="Larsen T.O."/>
            <person name="Kjaerboelling I."/>
            <person name="Rothschild-Mancinelli K."/>
            <person name="Lyhne E.K."/>
            <person name="Kogle M.E."/>
            <person name="Barry K."/>
            <person name="Clum A."/>
            <person name="Na H."/>
            <person name="Ledsgaard L."/>
            <person name="Lin J."/>
            <person name="Lipzen A."/>
            <person name="Kuo A."/>
            <person name="Riley R."/>
            <person name="Mondo S."/>
            <person name="LaButti K."/>
            <person name="Haridas S."/>
            <person name="Pangalinan J."/>
            <person name="Salamov A.A."/>
            <person name="Simmons B.A."/>
            <person name="Magnuson J.K."/>
            <person name="Chen J."/>
            <person name="Drula E."/>
            <person name="Henrissat B."/>
            <person name="Wiebenga A."/>
            <person name="Lubbers R.J."/>
            <person name="Gomes A.C."/>
            <person name="Macurrencykelacurrency M.R."/>
            <person name="Stajich J."/>
            <person name="Grigoriev I.V."/>
            <person name="Mortensen U.H."/>
            <person name="De vries R.P."/>
            <person name="Baker S.E."/>
            <person name="Andersen M.R."/>
        </authorList>
    </citation>
    <scope>NUCLEOTIDE SEQUENCE [LARGE SCALE GENOMIC DNA]</scope>
    <source>
        <strain evidence="8 9">CBS 756.74</strain>
    </source>
</reference>
<dbReference type="SMART" id="SM00906">
    <property type="entry name" value="Fungal_trans"/>
    <property type="match status" value="1"/>
</dbReference>
<dbReference type="InterPro" id="IPR036864">
    <property type="entry name" value="Zn2-C6_fun-type_DNA-bd_sf"/>
</dbReference>
<dbReference type="Pfam" id="PF04082">
    <property type="entry name" value="Fungal_trans"/>
    <property type="match status" value="1"/>
</dbReference>
<keyword evidence="9" id="KW-1185">Reference proteome</keyword>
<dbReference type="PROSITE" id="PS50048">
    <property type="entry name" value="ZN2_CY6_FUNGAL_2"/>
    <property type="match status" value="1"/>
</dbReference>
<evidence type="ECO:0000313" key="8">
    <source>
        <dbReference type="EMBL" id="KAL2861465.1"/>
    </source>
</evidence>
<dbReference type="PANTHER" id="PTHR47338">
    <property type="entry name" value="ZN(II)2CYS6 TRANSCRIPTION FACTOR (EUROFUNG)-RELATED"/>
    <property type="match status" value="1"/>
</dbReference>
<keyword evidence="2" id="KW-0479">Metal-binding</keyword>
<evidence type="ECO:0000259" key="7">
    <source>
        <dbReference type="PROSITE" id="PS50048"/>
    </source>
</evidence>
<dbReference type="InterPro" id="IPR007219">
    <property type="entry name" value="XnlR_reg_dom"/>
</dbReference>
<proteinExistence type="predicted"/>
<protein>
    <submittedName>
        <fullName evidence="8">Fungal-specific transcription factor domain-containing protein</fullName>
    </submittedName>
</protein>
<evidence type="ECO:0000256" key="1">
    <source>
        <dbReference type="ARBA" id="ARBA00004123"/>
    </source>
</evidence>
<organism evidence="8 9">
    <name type="scientific">Aspergillus pseudodeflectus</name>
    <dbReference type="NCBI Taxonomy" id="176178"/>
    <lineage>
        <taxon>Eukaryota</taxon>
        <taxon>Fungi</taxon>
        <taxon>Dikarya</taxon>
        <taxon>Ascomycota</taxon>
        <taxon>Pezizomycotina</taxon>
        <taxon>Eurotiomycetes</taxon>
        <taxon>Eurotiomycetidae</taxon>
        <taxon>Eurotiales</taxon>
        <taxon>Aspergillaceae</taxon>
        <taxon>Aspergillus</taxon>
        <taxon>Aspergillus subgen. Nidulantes</taxon>
    </lineage>
</organism>
<gene>
    <name evidence="8" type="ORF">BJX68DRAFT_5488</name>
</gene>
<dbReference type="GeneID" id="98164541"/>
<dbReference type="InterPro" id="IPR050815">
    <property type="entry name" value="TF_fung"/>
</dbReference>
<dbReference type="RefSeq" id="XP_070905555.1">
    <property type="nucleotide sequence ID" value="XM_071049377.1"/>
</dbReference>
<evidence type="ECO:0000256" key="6">
    <source>
        <dbReference type="ARBA" id="ARBA00023242"/>
    </source>
</evidence>
<dbReference type="PROSITE" id="PS00463">
    <property type="entry name" value="ZN2_CY6_FUNGAL_1"/>
    <property type="match status" value="1"/>
</dbReference>
<keyword evidence="3" id="KW-0805">Transcription regulation</keyword>
<feature type="domain" description="Zn(2)-C6 fungal-type" evidence="7">
    <location>
        <begin position="10"/>
        <end position="40"/>
    </location>
</feature>
<evidence type="ECO:0000256" key="2">
    <source>
        <dbReference type="ARBA" id="ARBA00022723"/>
    </source>
</evidence>
<evidence type="ECO:0000256" key="4">
    <source>
        <dbReference type="ARBA" id="ARBA00023125"/>
    </source>
</evidence>
<dbReference type="Gene3D" id="4.10.240.10">
    <property type="entry name" value="Zn(2)-C6 fungal-type DNA-binding domain"/>
    <property type="match status" value="1"/>
</dbReference>
<evidence type="ECO:0000313" key="9">
    <source>
        <dbReference type="Proteomes" id="UP001610444"/>
    </source>
</evidence>
<comment type="subcellular location">
    <subcellularLocation>
        <location evidence="1">Nucleus</location>
    </subcellularLocation>
</comment>
<accession>A0ABR4LAH2</accession>
<dbReference type="SUPFAM" id="SSF57701">
    <property type="entry name" value="Zn2/Cys6 DNA-binding domain"/>
    <property type="match status" value="1"/>
</dbReference>